<dbReference type="AlphaFoldDB" id="A0AAE4QZG9"/>
<reference evidence="4 5" key="1">
    <citation type="submission" date="2023-10" db="EMBL/GenBank/DDBJ databases">
        <title>Development of a sustainable strategy for remediation of hydrocarbon-contaminated territories based on the waste exchange concept.</title>
        <authorList>
            <person name="Krivoruchko A."/>
        </authorList>
    </citation>
    <scope>NUCLEOTIDE SEQUENCE</scope>
    <source>
        <strain evidence="3 5">IEGM 1266</strain>
        <strain evidence="4">IEGM 1279</strain>
    </source>
</reference>
<sequence length="162" mass="16786">MWLAVLCPTPQAGTAAPRPYSAPLSPRPTVVTGFDAPEKRWQRGHRGVDLAAAPGVPVAAAGAGRVRFAGRVAGRPVVSVQHPDGVITTYEPVEAAVDEGDHVSRGELIGTLVAGHPGCPVAACLHWGARRGVGRDAEYLNPLGLLGAVRVRLKPLKPGPPP</sequence>
<evidence type="ECO:0000313" key="3">
    <source>
        <dbReference type="EMBL" id="MDV6305859.1"/>
    </source>
</evidence>
<dbReference type="PANTHER" id="PTHR21666:SF289">
    <property type="entry name" value="L-ALA--D-GLU ENDOPEPTIDASE"/>
    <property type="match status" value="1"/>
</dbReference>
<dbReference type="GO" id="GO:0004222">
    <property type="term" value="F:metalloendopeptidase activity"/>
    <property type="evidence" value="ECO:0007669"/>
    <property type="project" value="TreeGrafter"/>
</dbReference>
<comment type="caution">
    <text evidence="4">The sequence shown here is derived from an EMBL/GenBank/DDBJ whole genome shotgun (WGS) entry which is preliminary data.</text>
</comment>
<proteinExistence type="predicted"/>
<keyword evidence="1" id="KW-0732">Signal</keyword>
<evidence type="ECO:0000313" key="4">
    <source>
        <dbReference type="EMBL" id="MDV6310419.1"/>
    </source>
</evidence>
<dbReference type="EMBL" id="JAWLKH010000001">
    <property type="protein sequence ID" value="MDV6310419.1"/>
    <property type="molecule type" value="Genomic_DNA"/>
</dbReference>
<dbReference type="EMBL" id="JAWLKI010000001">
    <property type="protein sequence ID" value="MDV6305859.1"/>
    <property type="molecule type" value="Genomic_DNA"/>
</dbReference>
<evidence type="ECO:0000313" key="6">
    <source>
        <dbReference type="Proteomes" id="UP001185922"/>
    </source>
</evidence>
<evidence type="ECO:0000313" key="5">
    <source>
        <dbReference type="Proteomes" id="UP001185779"/>
    </source>
</evidence>
<feature type="domain" description="M23ase beta-sheet core" evidence="2">
    <location>
        <begin position="44"/>
        <end position="131"/>
    </location>
</feature>
<keyword evidence="5" id="KW-1185">Reference proteome</keyword>
<evidence type="ECO:0000259" key="2">
    <source>
        <dbReference type="Pfam" id="PF01551"/>
    </source>
</evidence>
<dbReference type="InterPro" id="IPR016047">
    <property type="entry name" value="M23ase_b-sheet_dom"/>
</dbReference>
<dbReference type="Proteomes" id="UP001185922">
    <property type="component" value="Unassembled WGS sequence"/>
</dbReference>
<gene>
    <name evidence="3" type="ORF">R3P94_00625</name>
    <name evidence="4" type="ORF">R3Q15_00650</name>
</gene>
<evidence type="ECO:0000256" key="1">
    <source>
        <dbReference type="ARBA" id="ARBA00022729"/>
    </source>
</evidence>
<dbReference type="PANTHER" id="PTHR21666">
    <property type="entry name" value="PEPTIDASE-RELATED"/>
    <property type="match status" value="1"/>
</dbReference>
<dbReference type="SUPFAM" id="SSF51261">
    <property type="entry name" value="Duplicated hybrid motif"/>
    <property type="match status" value="1"/>
</dbReference>
<name>A0AAE4QZG9_9ACTN</name>
<dbReference type="CDD" id="cd12797">
    <property type="entry name" value="M23_peptidase"/>
    <property type="match status" value="1"/>
</dbReference>
<dbReference type="Pfam" id="PF01551">
    <property type="entry name" value="Peptidase_M23"/>
    <property type="match status" value="1"/>
</dbReference>
<organism evidence="4 6">
    <name type="scientific">Gordonia amicalis</name>
    <dbReference type="NCBI Taxonomy" id="89053"/>
    <lineage>
        <taxon>Bacteria</taxon>
        <taxon>Bacillati</taxon>
        <taxon>Actinomycetota</taxon>
        <taxon>Actinomycetes</taxon>
        <taxon>Mycobacteriales</taxon>
        <taxon>Gordoniaceae</taxon>
        <taxon>Gordonia</taxon>
    </lineage>
</organism>
<dbReference type="Proteomes" id="UP001185779">
    <property type="component" value="Unassembled WGS sequence"/>
</dbReference>
<dbReference type="InterPro" id="IPR011055">
    <property type="entry name" value="Dup_hybrid_motif"/>
</dbReference>
<protein>
    <submittedName>
        <fullName evidence="4">Peptidoglycan DD-metalloendopeptidase family protein</fullName>
    </submittedName>
</protein>
<dbReference type="Gene3D" id="2.70.70.10">
    <property type="entry name" value="Glucose Permease (Domain IIA)"/>
    <property type="match status" value="1"/>
</dbReference>
<dbReference type="InterPro" id="IPR050570">
    <property type="entry name" value="Cell_wall_metabolism_enzyme"/>
</dbReference>
<accession>A0AAE4QZG9</accession>